<dbReference type="KEGG" id="afx:JZ786_11170"/>
<sequence length="171" mass="17730">MAKAIAWAKESEVQQTGLMESSDPLQLLEGHGQSLAEALRLIDLLHEKGLLQALVAALEHGSDLLDIVVRQVDQPEAVGGLKNVIALVQGLGAMDARGLSGLLHGLAEGTKLAGTGQHVTVNGVFDIMKLMHDPDVSAGLAWTFTLLKGLGQRVGSGNGTSVPDVSVGDGK</sequence>
<evidence type="ECO:0000313" key="1">
    <source>
        <dbReference type="EMBL" id="QSO49423.1"/>
    </source>
</evidence>
<dbReference type="AlphaFoldDB" id="A0A9X7W286"/>
<organism evidence="1 2">
    <name type="scientific">Alicyclobacillus mengziensis</name>
    <dbReference type="NCBI Taxonomy" id="2931921"/>
    <lineage>
        <taxon>Bacteria</taxon>
        <taxon>Bacillati</taxon>
        <taxon>Bacillota</taxon>
        <taxon>Bacilli</taxon>
        <taxon>Bacillales</taxon>
        <taxon>Alicyclobacillaceae</taxon>
        <taxon>Alicyclobacillus</taxon>
    </lineage>
</organism>
<protein>
    <submittedName>
        <fullName evidence="1">DUF1641 domain-containing protein</fullName>
    </submittedName>
</protein>
<name>A0A9X7W286_9BACL</name>
<dbReference type="PANTHER" id="PTHR38433">
    <property type="match status" value="1"/>
</dbReference>
<dbReference type="RefSeq" id="WP_206658734.1">
    <property type="nucleotide sequence ID" value="NZ_CP071182.1"/>
</dbReference>
<dbReference type="Pfam" id="PF07849">
    <property type="entry name" value="DUF1641"/>
    <property type="match status" value="1"/>
</dbReference>
<gene>
    <name evidence="1" type="ORF">JZ786_11170</name>
</gene>
<dbReference type="InterPro" id="IPR012440">
    <property type="entry name" value="DUF1641"/>
</dbReference>
<evidence type="ECO:0000313" key="2">
    <source>
        <dbReference type="Proteomes" id="UP000663505"/>
    </source>
</evidence>
<proteinExistence type="predicted"/>
<dbReference type="EMBL" id="CP071182">
    <property type="protein sequence ID" value="QSO49423.1"/>
    <property type="molecule type" value="Genomic_DNA"/>
</dbReference>
<keyword evidence="2" id="KW-1185">Reference proteome</keyword>
<dbReference type="Proteomes" id="UP000663505">
    <property type="component" value="Chromosome"/>
</dbReference>
<accession>A0A9X7W286</accession>
<dbReference type="PANTHER" id="PTHR38433:SF1">
    <property type="entry name" value="DUF1641 DOMAIN-CONTAINING PROTEIN"/>
    <property type="match status" value="1"/>
</dbReference>
<reference evidence="1 2" key="1">
    <citation type="submission" date="2021-02" db="EMBL/GenBank/DDBJ databases">
        <title>Alicyclobacillus curvatus sp. nov. and Alicyclobacillus mengziensis sp. nov., two acidophilic bacteria isolated from acid mine drainage.</title>
        <authorList>
            <person name="Huang Y."/>
        </authorList>
    </citation>
    <scope>NUCLEOTIDE SEQUENCE [LARGE SCALE GENOMIC DNA]</scope>
    <source>
        <strain evidence="1 2">S30H14</strain>
    </source>
</reference>